<dbReference type="AlphaFoldDB" id="A0A0E9PG70"/>
<protein>
    <submittedName>
        <fullName evidence="1">Uncharacterized protein</fullName>
    </submittedName>
</protein>
<dbReference type="EMBL" id="GBXM01104951">
    <property type="protein sequence ID" value="JAH03626.1"/>
    <property type="molecule type" value="Transcribed_RNA"/>
</dbReference>
<reference evidence="1" key="2">
    <citation type="journal article" date="2015" name="Fish Shellfish Immunol.">
        <title>Early steps in the European eel (Anguilla anguilla)-Vibrio vulnificus interaction in the gills: Role of the RtxA13 toxin.</title>
        <authorList>
            <person name="Callol A."/>
            <person name="Pajuelo D."/>
            <person name="Ebbesson L."/>
            <person name="Teles M."/>
            <person name="MacKenzie S."/>
            <person name="Amaro C."/>
        </authorList>
    </citation>
    <scope>NUCLEOTIDE SEQUENCE</scope>
</reference>
<proteinExistence type="predicted"/>
<organism evidence="1">
    <name type="scientific">Anguilla anguilla</name>
    <name type="common">European freshwater eel</name>
    <name type="synonym">Muraena anguilla</name>
    <dbReference type="NCBI Taxonomy" id="7936"/>
    <lineage>
        <taxon>Eukaryota</taxon>
        <taxon>Metazoa</taxon>
        <taxon>Chordata</taxon>
        <taxon>Craniata</taxon>
        <taxon>Vertebrata</taxon>
        <taxon>Euteleostomi</taxon>
        <taxon>Actinopterygii</taxon>
        <taxon>Neopterygii</taxon>
        <taxon>Teleostei</taxon>
        <taxon>Anguilliformes</taxon>
        <taxon>Anguillidae</taxon>
        <taxon>Anguilla</taxon>
    </lineage>
</organism>
<name>A0A0E9PG70_ANGAN</name>
<accession>A0A0E9PG70</accession>
<sequence length="42" mass="4711">MECYSWFGNGHQHCAVLAPCPQEQSTWSLWNCGTLPQIRGSS</sequence>
<evidence type="ECO:0000313" key="1">
    <source>
        <dbReference type="EMBL" id="JAH03626.1"/>
    </source>
</evidence>
<reference evidence="1" key="1">
    <citation type="submission" date="2014-11" db="EMBL/GenBank/DDBJ databases">
        <authorList>
            <person name="Amaro Gonzalez C."/>
        </authorList>
    </citation>
    <scope>NUCLEOTIDE SEQUENCE</scope>
</reference>